<accession>A0A835EVP3</accession>
<protein>
    <submittedName>
        <fullName evidence="2">Uncharacterized protein</fullName>
    </submittedName>
</protein>
<keyword evidence="3" id="KW-1185">Reference proteome</keyword>
<feature type="region of interest" description="Disordered" evidence="1">
    <location>
        <begin position="1"/>
        <end position="35"/>
    </location>
</feature>
<dbReference type="Proteomes" id="UP000636709">
    <property type="component" value="Unassembled WGS sequence"/>
</dbReference>
<feature type="compositionally biased region" description="Basic and acidic residues" evidence="1">
    <location>
        <begin position="20"/>
        <end position="35"/>
    </location>
</feature>
<dbReference type="EMBL" id="JACEFO010001669">
    <property type="protein sequence ID" value="KAF8723049.1"/>
    <property type="molecule type" value="Genomic_DNA"/>
</dbReference>
<organism evidence="2 3">
    <name type="scientific">Digitaria exilis</name>
    <dbReference type="NCBI Taxonomy" id="1010633"/>
    <lineage>
        <taxon>Eukaryota</taxon>
        <taxon>Viridiplantae</taxon>
        <taxon>Streptophyta</taxon>
        <taxon>Embryophyta</taxon>
        <taxon>Tracheophyta</taxon>
        <taxon>Spermatophyta</taxon>
        <taxon>Magnoliopsida</taxon>
        <taxon>Liliopsida</taxon>
        <taxon>Poales</taxon>
        <taxon>Poaceae</taxon>
        <taxon>PACMAD clade</taxon>
        <taxon>Panicoideae</taxon>
        <taxon>Panicodae</taxon>
        <taxon>Paniceae</taxon>
        <taxon>Anthephorinae</taxon>
        <taxon>Digitaria</taxon>
    </lineage>
</organism>
<feature type="compositionally biased region" description="Low complexity" evidence="1">
    <location>
        <begin position="8"/>
        <end position="17"/>
    </location>
</feature>
<proteinExistence type="predicted"/>
<evidence type="ECO:0000256" key="1">
    <source>
        <dbReference type="SAM" id="MobiDB-lite"/>
    </source>
</evidence>
<evidence type="ECO:0000313" key="2">
    <source>
        <dbReference type="EMBL" id="KAF8723049.1"/>
    </source>
</evidence>
<reference evidence="2" key="1">
    <citation type="submission" date="2020-07" db="EMBL/GenBank/DDBJ databases">
        <title>Genome sequence and genetic diversity analysis of an under-domesticated orphan crop, white fonio (Digitaria exilis).</title>
        <authorList>
            <person name="Bennetzen J.L."/>
            <person name="Chen S."/>
            <person name="Ma X."/>
            <person name="Wang X."/>
            <person name="Yssel A.E.J."/>
            <person name="Chaluvadi S.R."/>
            <person name="Johnson M."/>
            <person name="Gangashetty P."/>
            <person name="Hamidou F."/>
            <person name="Sanogo M.D."/>
            <person name="Zwaenepoel A."/>
            <person name="Wallace J."/>
            <person name="Van De Peer Y."/>
            <person name="Van Deynze A."/>
        </authorList>
    </citation>
    <scope>NUCLEOTIDE SEQUENCE</scope>
    <source>
        <tissue evidence="2">Leaves</tissue>
    </source>
</reference>
<comment type="caution">
    <text evidence="2">The sequence shown here is derived from an EMBL/GenBank/DDBJ whole genome shotgun (WGS) entry which is preliminary data.</text>
</comment>
<evidence type="ECO:0000313" key="3">
    <source>
        <dbReference type="Proteomes" id="UP000636709"/>
    </source>
</evidence>
<dbReference type="AlphaFoldDB" id="A0A835EVP3"/>
<name>A0A835EVP3_9POAL</name>
<gene>
    <name evidence="2" type="ORF">HU200_022199</name>
</gene>
<sequence>MAAGGAGEAAVEEAAAVQDEEQRREAEAGRGEVRLRPAELLPELRRWVDGIGSGHRF</sequence>